<dbReference type="PANTHER" id="PTHR35177">
    <property type="entry name" value="HYDROGENASE MATURATION FACTOR HYBG"/>
    <property type="match status" value="1"/>
</dbReference>
<keyword evidence="3" id="KW-1185">Reference proteome</keyword>
<reference evidence="2 3" key="1">
    <citation type="submission" date="2019-08" db="EMBL/GenBank/DDBJ databases">
        <authorList>
            <person name="Luo N."/>
        </authorList>
    </citation>
    <scope>NUCLEOTIDE SEQUENCE [LARGE SCALE GENOMIC DNA]</scope>
    <source>
        <strain evidence="2 3">NCIMB 9442</strain>
    </source>
</reference>
<protein>
    <submittedName>
        <fullName evidence="2">HypC/HybG/HupF family hydrogenase formation chaperone</fullName>
    </submittedName>
</protein>
<dbReference type="Gene3D" id="2.30.30.140">
    <property type="match status" value="1"/>
</dbReference>
<dbReference type="SUPFAM" id="SSF159127">
    <property type="entry name" value="HupF/HypC-like"/>
    <property type="match status" value="1"/>
</dbReference>
<comment type="similarity">
    <text evidence="1">Belongs to the HupF/HypC family.</text>
</comment>
<dbReference type="NCBIfam" id="TIGR00074">
    <property type="entry name" value="hypC_hupF"/>
    <property type="match status" value="1"/>
</dbReference>
<comment type="caution">
    <text evidence="2">The sequence shown here is derived from an EMBL/GenBank/DDBJ whole genome shotgun (WGS) entry which is preliminary data.</text>
</comment>
<evidence type="ECO:0000313" key="3">
    <source>
        <dbReference type="Proteomes" id="UP001194469"/>
    </source>
</evidence>
<name>A0ABS0J706_9BACT</name>
<dbReference type="RefSeq" id="WP_196610207.1">
    <property type="nucleotide sequence ID" value="NZ_VRYY01000518.1"/>
</dbReference>
<dbReference type="PRINTS" id="PR00445">
    <property type="entry name" value="HUPFHYPC"/>
</dbReference>
<evidence type="ECO:0000256" key="1">
    <source>
        <dbReference type="ARBA" id="ARBA00006018"/>
    </source>
</evidence>
<dbReference type="PANTHER" id="PTHR35177:SF2">
    <property type="entry name" value="HYDROGENASE MATURATION FACTOR HYBG"/>
    <property type="match status" value="1"/>
</dbReference>
<organism evidence="2 3">
    <name type="scientific">Nitratidesulfovibrio oxamicus</name>
    <dbReference type="NCBI Taxonomy" id="32016"/>
    <lineage>
        <taxon>Bacteria</taxon>
        <taxon>Pseudomonadati</taxon>
        <taxon>Thermodesulfobacteriota</taxon>
        <taxon>Desulfovibrionia</taxon>
        <taxon>Desulfovibrionales</taxon>
        <taxon>Desulfovibrionaceae</taxon>
        <taxon>Nitratidesulfovibrio</taxon>
    </lineage>
</organism>
<dbReference type="InterPro" id="IPR001109">
    <property type="entry name" value="Hydrogenase_HupF/HypC"/>
</dbReference>
<dbReference type="EMBL" id="VRYY01000518">
    <property type="protein sequence ID" value="MBG3878244.1"/>
    <property type="molecule type" value="Genomic_DNA"/>
</dbReference>
<dbReference type="Proteomes" id="UP001194469">
    <property type="component" value="Unassembled WGS sequence"/>
</dbReference>
<accession>A0ABS0J706</accession>
<sequence length="83" mass="9032">MCLAIPAEIVEINDAGMAKCRVGKSETYLNVSAMLLPERPAIGEYVIVHAGFALRVLDRAEAEETLRLLREMSEAVEGQPAGF</sequence>
<gene>
    <name evidence="2" type="ORF">FVW20_14800</name>
</gene>
<evidence type="ECO:0000313" key="2">
    <source>
        <dbReference type="EMBL" id="MBG3878244.1"/>
    </source>
</evidence>
<proteinExistence type="inferred from homology"/>
<dbReference type="Pfam" id="PF01455">
    <property type="entry name" value="HupF_HypC"/>
    <property type="match status" value="1"/>
</dbReference>